<dbReference type="GO" id="GO:0016788">
    <property type="term" value="F:hydrolase activity, acting on ester bonds"/>
    <property type="evidence" value="ECO:0007669"/>
    <property type="project" value="UniProtKB-ARBA"/>
</dbReference>
<dbReference type="SUPFAM" id="SSF52266">
    <property type="entry name" value="SGNH hydrolase"/>
    <property type="match status" value="1"/>
</dbReference>
<dbReference type="KEGG" id="psw:LK03_16230"/>
<dbReference type="InterPro" id="IPR036514">
    <property type="entry name" value="SGNH_hydro_sf"/>
</dbReference>
<dbReference type="eggNOG" id="COG2755">
    <property type="taxonomic scope" value="Bacteria"/>
</dbReference>
<dbReference type="OrthoDB" id="6950575at2"/>
<evidence type="ECO:0008006" key="3">
    <source>
        <dbReference type="Google" id="ProtNLM"/>
    </source>
</evidence>
<accession>A0A089WU54</accession>
<dbReference type="Proteomes" id="UP000029493">
    <property type="component" value="Chromosome"/>
</dbReference>
<evidence type="ECO:0000313" key="2">
    <source>
        <dbReference type="Proteomes" id="UP000029493"/>
    </source>
</evidence>
<dbReference type="AlphaFoldDB" id="A0A089WU54"/>
<gene>
    <name evidence="1" type="ORF">LK03_16230</name>
</gene>
<proteinExistence type="predicted"/>
<dbReference type="STRING" id="157783.LK03_16230"/>
<keyword evidence="2" id="KW-1185">Reference proteome</keyword>
<dbReference type="RefSeq" id="WP_038413355.1">
    <property type="nucleotide sequence ID" value="NZ_CP009455.1"/>
</dbReference>
<dbReference type="EMBL" id="CP009455">
    <property type="protein sequence ID" value="AIR90724.1"/>
    <property type="molecule type" value="Genomic_DNA"/>
</dbReference>
<evidence type="ECO:0000313" key="1">
    <source>
        <dbReference type="EMBL" id="AIR90724.1"/>
    </source>
</evidence>
<sequence>MTQPSIPPTEPGAASAAALAEDYQRFIRLGHRRLPLTLYMQERDYRSATLNTDALGLRYSHWSSKRLSLAERGGLARVNLLVGGSTAQGIGASCDARTVASFLSTLSGEAWLSLAGCGLNATQELMLFLTHQHRLSKVGHVVVLSGLNTLAHEALAEWVGSDPAQTELRACEQFLSTFHEGMQVQPRADSIWQRLRERWFCTPAPLRIAAAPCTPPEQRLMRAADCIGRTLRQWQQLLAGSDTTLTFMLQPWLPWCREELPPGEQVMLAALQRQAKPFDGLLAGIGAEHHAGFFRRIKRQADEVPCYDMNGMLSSSPVFAEQLFIDRLHFNDLGNNALAKVITAKLGLAQEKHPGRKGVPVKLV</sequence>
<name>A0A089WU54_9PSED</name>
<dbReference type="Gene3D" id="3.40.50.1110">
    <property type="entry name" value="SGNH hydrolase"/>
    <property type="match status" value="1"/>
</dbReference>
<reference evidence="1 2" key="1">
    <citation type="submission" date="2014-09" db="EMBL/GenBank/DDBJ databases">
        <authorList>
            <person name="Chan K.-G."/>
        </authorList>
    </citation>
    <scope>NUCLEOTIDE SEQUENCE [LARGE SCALE GENOMIC DNA]</scope>
    <source>
        <strain evidence="1 2">ND07</strain>
    </source>
</reference>
<organism evidence="1 2">
    <name type="scientific">Pseudomonas cremoricolorata</name>
    <dbReference type="NCBI Taxonomy" id="157783"/>
    <lineage>
        <taxon>Bacteria</taxon>
        <taxon>Pseudomonadati</taxon>
        <taxon>Pseudomonadota</taxon>
        <taxon>Gammaproteobacteria</taxon>
        <taxon>Pseudomonadales</taxon>
        <taxon>Pseudomonadaceae</taxon>
        <taxon>Pseudomonas</taxon>
    </lineage>
</organism>
<protein>
    <recommendedName>
        <fullName evidence="3">Inducer of phenazine A</fullName>
    </recommendedName>
</protein>